<evidence type="ECO:0000313" key="2">
    <source>
        <dbReference type="EMBL" id="TNN77741.1"/>
    </source>
</evidence>
<name>A0A4Z2IJ13_9TELE</name>
<dbReference type="Proteomes" id="UP000314294">
    <property type="component" value="Unassembled WGS sequence"/>
</dbReference>
<keyword evidence="3" id="KW-1185">Reference proteome</keyword>
<protein>
    <submittedName>
        <fullName evidence="2">Uncharacterized protein</fullName>
    </submittedName>
</protein>
<comment type="caution">
    <text evidence="2">The sequence shown here is derived from an EMBL/GenBank/DDBJ whole genome shotgun (WGS) entry which is preliminary data.</text>
</comment>
<accession>A0A4Z2IJ13</accession>
<proteinExistence type="predicted"/>
<dbReference type="AlphaFoldDB" id="A0A4Z2IJ13"/>
<dbReference type="EMBL" id="SRLO01000080">
    <property type="protein sequence ID" value="TNN77741.1"/>
    <property type="molecule type" value="Genomic_DNA"/>
</dbReference>
<organism evidence="2 3">
    <name type="scientific">Liparis tanakae</name>
    <name type="common">Tanaka's snailfish</name>
    <dbReference type="NCBI Taxonomy" id="230148"/>
    <lineage>
        <taxon>Eukaryota</taxon>
        <taxon>Metazoa</taxon>
        <taxon>Chordata</taxon>
        <taxon>Craniata</taxon>
        <taxon>Vertebrata</taxon>
        <taxon>Euteleostomi</taxon>
        <taxon>Actinopterygii</taxon>
        <taxon>Neopterygii</taxon>
        <taxon>Teleostei</taxon>
        <taxon>Neoteleostei</taxon>
        <taxon>Acanthomorphata</taxon>
        <taxon>Eupercaria</taxon>
        <taxon>Perciformes</taxon>
        <taxon>Cottioidei</taxon>
        <taxon>Cottales</taxon>
        <taxon>Liparidae</taxon>
        <taxon>Liparis</taxon>
    </lineage>
</organism>
<evidence type="ECO:0000256" key="1">
    <source>
        <dbReference type="SAM" id="MobiDB-lite"/>
    </source>
</evidence>
<reference evidence="2 3" key="1">
    <citation type="submission" date="2019-03" db="EMBL/GenBank/DDBJ databases">
        <title>First draft genome of Liparis tanakae, snailfish: a comprehensive survey of snailfish specific genes.</title>
        <authorList>
            <person name="Kim W."/>
            <person name="Song I."/>
            <person name="Jeong J.-H."/>
            <person name="Kim D."/>
            <person name="Kim S."/>
            <person name="Ryu S."/>
            <person name="Song J.Y."/>
            <person name="Lee S.K."/>
        </authorList>
    </citation>
    <scope>NUCLEOTIDE SEQUENCE [LARGE SCALE GENOMIC DNA]</scope>
    <source>
        <tissue evidence="2">Muscle</tissue>
    </source>
</reference>
<gene>
    <name evidence="2" type="ORF">EYF80_012039</name>
</gene>
<feature type="compositionally biased region" description="Polar residues" evidence="1">
    <location>
        <begin position="47"/>
        <end position="63"/>
    </location>
</feature>
<feature type="region of interest" description="Disordered" evidence="1">
    <location>
        <begin position="1"/>
        <end position="63"/>
    </location>
</feature>
<evidence type="ECO:0000313" key="3">
    <source>
        <dbReference type="Proteomes" id="UP000314294"/>
    </source>
</evidence>
<sequence>MSPPAVGAPVNASFSSERTIDGGMINIDSSQLGREVSRRERAIVSEGSETLTSQQGPSSPTGT</sequence>